<keyword evidence="1" id="KW-0472">Membrane</keyword>
<dbReference type="OrthoDB" id="1699162at2"/>
<organism evidence="2 3">
    <name type="scientific">Heliomicrobium undosum</name>
    <dbReference type="NCBI Taxonomy" id="121734"/>
    <lineage>
        <taxon>Bacteria</taxon>
        <taxon>Bacillati</taxon>
        <taxon>Bacillota</taxon>
        <taxon>Clostridia</taxon>
        <taxon>Eubacteriales</taxon>
        <taxon>Heliobacteriaceae</taxon>
        <taxon>Heliomicrobium</taxon>
    </lineage>
</organism>
<comment type="caution">
    <text evidence="2">The sequence shown here is derived from an EMBL/GenBank/DDBJ whole genome shotgun (WGS) entry which is preliminary data.</text>
</comment>
<feature type="transmembrane region" description="Helical" evidence="1">
    <location>
        <begin position="6"/>
        <end position="26"/>
    </location>
</feature>
<dbReference type="Pfam" id="PF07441">
    <property type="entry name" value="BofA"/>
    <property type="match status" value="1"/>
</dbReference>
<keyword evidence="1" id="KW-0812">Transmembrane</keyword>
<keyword evidence="3" id="KW-1185">Reference proteome</keyword>
<name>A0A845L2Y1_9FIRM</name>
<gene>
    <name evidence="2" type="primary">bofA</name>
    <name evidence="2" type="ORF">GTO91_05725</name>
</gene>
<dbReference type="AlphaFoldDB" id="A0A845L2Y1"/>
<keyword evidence="1" id="KW-1133">Transmembrane helix</keyword>
<feature type="transmembrane region" description="Helical" evidence="1">
    <location>
        <begin position="33"/>
        <end position="53"/>
    </location>
</feature>
<protein>
    <submittedName>
        <fullName evidence="2">Pro-sigmaK processing inhibitor BofA</fullName>
    </submittedName>
</protein>
<dbReference type="EMBL" id="WXEY01000004">
    <property type="protein sequence ID" value="MZP29204.1"/>
    <property type="molecule type" value="Genomic_DNA"/>
</dbReference>
<proteinExistence type="predicted"/>
<accession>A0A845L2Y1</accession>
<dbReference type="NCBIfam" id="TIGR02862">
    <property type="entry name" value="spore_BofA"/>
    <property type="match status" value="1"/>
</dbReference>
<dbReference type="RefSeq" id="WP_161256206.1">
    <property type="nucleotide sequence ID" value="NZ_WXEY01000004.1"/>
</dbReference>
<evidence type="ECO:0000313" key="2">
    <source>
        <dbReference type="EMBL" id="MZP29204.1"/>
    </source>
</evidence>
<dbReference type="Proteomes" id="UP000463470">
    <property type="component" value="Unassembled WGS sequence"/>
</dbReference>
<evidence type="ECO:0000313" key="3">
    <source>
        <dbReference type="Proteomes" id="UP000463470"/>
    </source>
</evidence>
<reference evidence="2 3" key="1">
    <citation type="submission" date="2020-01" db="EMBL/GenBank/DDBJ databases">
        <title>Whole-genome sequence of Heliobacterium undosum DSM 13378.</title>
        <authorList>
            <person name="Kyndt J.A."/>
            <person name="Meyer T.E."/>
        </authorList>
    </citation>
    <scope>NUCLEOTIDE SEQUENCE [LARGE SCALE GENOMIC DNA]</scope>
    <source>
        <strain evidence="2 3">DSM 13378</strain>
    </source>
</reference>
<evidence type="ECO:0000256" key="1">
    <source>
        <dbReference type="SAM" id="Phobius"/>
    </source>
</evidence>
<sequence>MNLTTEQLVLIGAGVLLLMVAGHFFWRPMRWLFTLAFNSLLGVLMLGGTNLLGAPFGLTLPLNPASALIAGFLGIPGMLLLIMLKYFMIL</sequence>
<feature type="transmembrane region" description="Helical" evidence="1">
    <location>
        <begin position="65"/>
        <end position="87"/>
    </location>
</feature>
<dbReference type="InterPro" id="IPR010001">
    <property type="entry name" value="BofA"/>
</dbReference>